<comment type="caution">
    <text evidence="1">The sequence shown here is derived from an EMBL/GenBank/DDBJ whole genome shotgun (WGS) entry which is preliminary data.</text>
</comment>
<dbReference type="EMBL" id="PDYG01000056">
    <property type="protein sequence ID" value="PHU37436.1"/>
    <property type="molecule type" value="Genomic_DNA"/>
</dbReference>
<dbReference type="Proteomes" id="UP000224563">
    <property type="component" value="Unassembled WGS sequence"/>
</dbReference>
<proteinExistence type="predicted"/>
<reference evidence="1 2" key="1">
    <citation type="submission" date="2017-10" db="EMBL/GenBank/DDBJ databases">
        <title>Resolving the taxonomy of Roseburia spp., Eubacterium rectale and Agathobacter spp. through phylogenomic analysis.</title>
        <authorList>
            <person name="Sheridan P.O."/>
            <person name="Walker A.W."/>
            <person name="Duncan S.H."/>
            <person name="Scott K.P."/>
            <person name="Toole P.W.O."/>
            <person name="Luis P."/>
            <person name="Flint H.J."/>
        </authorList>
    </citation>
    <scope>NUCLEOTIDE SEQUENCE [LARGE SCALE GENOMIC DNA]</scope>
    <source>
        <strain evidence="1 2">JK623</strain>
    </source>
</reference>
<keyword evidence="2" id="KW-1185">Reference proteome</keyword>
<evidence type="ECO:0000313" key="1">
    <source>
        <dbReference type="EMBL" id="PHU37436.1"/>
    </source>
</evidence>
<protein>
    <submittedName>
        <fullName evidence="1">Uncharacterized protein</fullName>
    </submittedName>
</protein>
<reference evidence="1 2" key="2">
    <citation type="submission" date="2017-10" db="EMBL/GenBank/DDBJ databases">
        <authorList>
            <person name="Banno H."/>
            <person name="Chua N.-H."/>
        </authorList>
    </citation>
    <scope>NUCLEOTIDE SEQUENCE [LARGE SCALE GENOMIC DNA]</scope>
    <source>
        <strain evidence="1 2">JK623</strain>
    </source>
</reference>
<gene>
    <name evidence="1" type="ORF">CSX02_08220</name>
</gene>
<accession>A0A2G3E2C7</accession>
<dbReference type="RefSeq" id="WP_099386317.1">
    <property type="nucleotide sequence ID" value="NZ_JANSWH010000047.1"/>
</dbReference>
<sequence length="174" mass="20073">MVYGVIDKESCRYYTYLKSVLDAIENRQVEYNWLITDTEIVAHNSRLDALNTSVHWKHEDGKPIAISAPDYYFLSGEELTKIISEDDSQWIWGVLSGFEKSIPLDEILKYPLPESNGYEGFWKNPPSIQHPLATMEIVPWDSSCVLLLSTNKEVVEKFKKVFQKCQDLSAYNSQ</sequence>
<evidence type="ECO:0000313" key="2">
    <source>
        <dbReference type="Proteomes" id="UP000224563"/>
    </source>
</evidence>
<name>A0A2G3E2C7_9FIRM</name>
<dbReference type="AlphaFoldDB" id="A0A2G3E2C7"/>
<organism evidence="1 2">
    <name type="scientific">Agathobacter ruminis</name>
    <dbReference type="NCBI Taxonomy" id="1712665"/>
    <lineage>
        <taxon>Bacteria</taxon>
        <taxon>Bacillati</taxon>
        <taxon>Bacillota</taxon>
        <taxon>Clostridia</taxon>
        <taxon>Lachnospirales</taxon>
        <taxon>Lachnospiraceae</taxon>
        <taxon>Agathobacter</taxon>
    </lineage>
</organism>